<reference evidence="2" key="1">
    <citation type="submission" date="2023-01" db="EMBL/GenBank/DDBJ databases">
        <title>Human gut microbiome strain richness.</title>
        <authorList>
            <person name="Chen-Liaw A."/>
        </authorList>
    </citation>
    <scope>NUCLEOTIDE SEQUENCE</scope>
    <source>
        <strain evidence="2">1001283st1_G1_1001283B150217_161031</strain>
    </source>
</reference>
<evidence type="ECO:0000313" key="2">
    <source>
        <dbReference type="EMBL" id="MDB8003957.1"/>
    </source>
</evidence>
<dbReference type="Pfam" id="PF07638">
    <property type="entry name" value="Sigma70_ECF"/>
    <property type="match status" value="1"/>
</dbReference>
<evidence type="ECO:0000313" key="3">
    <source>
        <dbReference type="Proteomes" id="UP001210809"/>
    </source>
</evidence>
<dbReference type="Gene3D" id="1.10.10.10">
    <property type="entry name" value="Winged helix-like DNA-binding domain superfamily/Winged helix DNA-binding domain"/>
    <property type="match status" value="1"/>
</dbReference>
<sequence>MSKEAKKYFIPVNGELVEVSEELYREYYRPIWNTRYHARKNGECSCTKAQLWKCDGVCPGCPFYTAGKKVSLDTVIGGENDELTLGDTLEDDSQTIESIIIQKELLEALYEELDRLDPEGKRICELMMYHSERESAEIMGMARSTFKRHWAKIRDELRDKLRDYYL</sequence>
<dbReference type="InterPro" id="IPR053812">
    <property type="entry name" value="HTH_Sigma70_ECF-like"/>
</dbReference>
<dbReference type="InterPro" id="IPR013324">
    <property type="entry name" value="RNA_pol_sigma_r3/r4-like"/>
</dbReference>
<gene>
    <name evidence="2" type="ORF">PNE09_07730</name>
</gene>
<feature type="domain" description="RNA polymerase sigma-70 ECF-like HTH" evidence="1">
    <location>
        <begin position="104"/>
        <end position="162"/>
    </location>
</feature>
<proteinExistence type="predicted"/>
<dbReference type="Proteomes" id="UP001210809">
    <property type="component" value="Unassembled WGS sequence"/>
</dbReference>
<dbReference type="SUPFAM" id="SSF88659">
    <property type="entry name" value="Sigma3 and sigma4 domains of RNA polymerase sigma factors"/>
    <property type="match status" value="1"/>
</dbReference>
<protein>
    <submittedName>
        <fullName evidence="2">ECF-type sigma factor</fullName>
    </submittedName>
</protein>
<evidence type="ECO:0000259" key="1">
    <source>
        <dbReference type="Pfam" id="PF07638"/>
    </source>
</evidence>
<dbReference type="InterPro" id="IPR036388">
    <property type="entry name" value="WH-like_DNA-bd_sf"/>
</dbReference>
<dbReference type="AlphaFoldDB" id="A0AAW6CWW7"/>
<name>A0AAW6CWW7_9FIRM</name>
<dbReference type="EMBL" id="JAQLXW010000009">
    <property type="protein sequence ID" value="MDB8003957.1"/>
    <property type="molecule type" value="Genomic_DNA"/>
</dbReference>
<comment type="caution">
    <text evidence="2">The sequence shown here is derived from an EMBL/GenBank/DDBJ whole genome shotgun (WGS) entry which is preliminary data.</text>
</comment>
<accession>A0AAW6CWW7</accession>
<organism evidence="2 3">
    <name type="scientific">[Eubacterium] siraeum</name>
    <dbReference type="NCBI Taxonomy" id="39492"/>
    <lineage>
        <taxon>Bacteria</taxon>
        <taxon>Bacillati</taxon>
        <taxon>Bacillota</taxon>
        <taxon>Clostridia</taxon>
        <taxon>Eubacteriales</taxon>
        <taxon>Oscillospiraceae</taxon>
        <taxon>Oscillospiraceae incertae sedis</taxon>
    </lineage>
</organism>